<name>A0A8B2NHF0_9HYPH</name>
<evidence type="ECO:0000313" key="2">
    <source>
        <dbReference type="EMBL" id="RAH97353.1"/>
    </source>
</evidence>
<organism evidence="2 3">
    <name type="scientific">Acuticoccus sediminis</name>
    <dbReference type="NCBI Taxonomy" id="2184697"/>
    <lineage>
        <taxon>Bacteria</taxon>
        <taxon>Pseudomonadati</taxon>
        <taxon>Pseudomonadota</taxon>
        <taxon>Alphaproteobacteria</taxon>
        <taxon>Hyphomicrobiales</taxon>
        <taxon>Amorphaceae</taxon>
        <taxon>Acuticoccus</taxon>
    </lineage>
</organism>
<keyword evidence="3" id="KW-1185">Reference proteome</keyword>
<dbReference type="OrthoDB" id="9780084at2"/>
<dbReference type="SUPFAM" id="SSF51735">
    <property type="entry name" value="NAD(P)-binding Rossmann-fold domains"/>
    <property type="match status" value="1"/>
</dbReference>
<dbReference type="EMBL" id="QHHQ01000009">
    <property type="protein sequence ID" value="RAH97353.1"/>
    <property type="molecule type" value="Genomic_DNA"/>
</dbReference>
<proteinExistence type="inferred from homology"/>
<dbReference type="InterPro" id="IPR020904">
    <property type="entry name" value="Sc_DH/Rdtase_CS"/>
</dbReference>
<dbReference type="GO" id="GO:0030497">
    <property type="term" value="P:fatty acid elongation"/>
    <property type="evidence" value="ECO:0007669"/>
    <property type="project" value="TreeGrafter"/>
</dbReference>
<dbReference type="RefSeq" id="WP_111351895.1">
    <property type="nucleotide sequence ID" value="NZ_QHHQ01000009.1"/>
</dbReference>
<dbReference type="FunFam" id="3.40.50.720:FF:000084">
    <property type="entry name" value="Short-chain dehydrogenase reductase"/>
    <property type="match status" value="1"/>
</dbReference>
<dbReference type="PANTHER" id="PTHR42760:SF135">
    <property type="entry name" value="BLL7886 PROTEIN"/>
    <property type="match status" value="1"/>
</dbReference>
<dbReference type="InterPro" id="IPR002347">
    <property type="entry name" value="SDR_fam"/>
</dbReference>
<evidence type="ECO:0000313" key="3">
    <source>
        <dbReference type="Proteomes" id="UP000249590"/>
    </source>
</evidence>
<comment type="caution">
    <text evidence="2">The sequence shown here is derived from an EMBL/GenBank/DDBJ whole genome shotgun (WGS) entry which is preliminary data.</text>
</comment>
<dbReference type="Gene3D" id="3.40.50.720">
    <property type="entry name" value="NAD(P)-binding Rossmann-like Domain"/>
    <property type="match status" value="1"/>
</dbReference>
<dbReference type="InterPro" id="IPR036291">
    <property type="entry name" value="NAD(P)-bd_dom_sf"/>
</dbReference>
<dbReference type="PRINTS" id="PR00080">
    <property type="entry name" value="SDRFAMILY"/>
</dbReference>
<accession>A0A8B2NHF0</accession>
<dbReference type="PANTHER" id="PTHR42760">
    <property type="entry name" value="SHORT-CHAIN DEHYDROGENASES/REDUCTASES FAMILY MEMBER"/>
    <property type="match status" value="1"/>
</dbReference>
<dbReference type="NCBIfam" id="NF005559">
    <property type="entry name" value="PRK07231.1"/>
    <property type="match status" value="1"/>
</dbReference>
<dbReference type="Pfam" id="PF13561">
    <property type="entry name" value="adh_short_C2"/>
    <property type="match status" value="1"/>
</dbReference>
<protein>
    <submittedName>
        <fullName evidence="2">Short-chain dehydrogenase</fullName>
    </submittedName>
</protein>
<evidence type="ECO:0000256" key="1">
    <source>
        <dbReference type="ARBA" id="ARBA00006484"/>
    </source>
</evidence>
<sequence>MLLDDKIAIVTGAGSVAGIGFATARVFVAAGARVVVVDLDAGKVAEAAASLGDRATGIAADVRSPETSRQVFDHVRETSGRLDILVNNAGITQPRRTRDITREDYDAVMDVNLRGTLVMTQQALPLMGKGGSIICIASIAAQRGGGLMGGPHYAASKGAVASLVKSVARDVAADGIRVNAVNPGVIMSQMTRDFYDEATTARVMPNIPLGRFGDPAEVGSVCLFLASDMASYLTGTSIDVNGGMHMN</sequence>
<dbReference type="GO" id="GO:0016616">
    <property type="term" value="F:oxidoreductase activity, acting on the CH-OH group of donors, NAD or NADP as acceptor"/>
    <property type="evidence" value="ECO:0007669"/>
    <property type="project" value="TreeGrafter"/>
</dbReference>
<dbReference type="CDD" id="cd05233">
    <property type="entry name" value="SDR_c"/>
    <property type="match status" value="1"/>
</dbReference>
<dbReference type="AlphaFoldDB" id="A0A8B2NHF0"/>
<dbReference type="PROSITE" id="PS00061">
    <property type="entry name" value="ADH_SHORT"/>
    <property type="match status" value="1"/>
</dbReference>
<dbReference type="Proteomes" id="UP000249590">
    <property type="component" value="Unassembled WGS sequence"/>
</dbReference>
<dbReference type="PRINTS" id="PR00081">
    <property type="entry name" value="GDHRDH"/>
</dbReference>
<reference evidence="2 3" key="1">
    <citation type="submission" date="2018-05" db="EMBL/GenBank/DDBJ databases">
        <title>Acuticoccus sediminis sp. nov., isolated from deep-sea sediment of Indian Ocean.</title>
        <authorList>
            <person name="Liu X."/>
            <person name="Lai Q."/>
            <person name="Du Y."/>
            <person name="Sun F."/>
            <person name="Zhang X."/>
            <person name="Wang S."/>
            <person name="Shao Z."/>
        </authorList>
    </citation>
    <scope>NUCLEOTIDE SEQUENCE [LARGE SCALE GENOMIC DNA]</scope>
    <source>
        <strain evidence="2 3">PTG4-2</strain>
    </source>
</reference>
<gene>
    <name evidence="2" type="ORF">DLJ53_29600</name>
</gene>
<comment type="similarity">
    <text evidence="1">Belongs to the short-chain dehydrogenases/reductases (SDR) family.</text>
</comment>